<name>A0A840VCP9_9BACT</name>
<gene>
    <name evidence="2" type="ORF">HNR46_003559</name>
</gene>
<reference evidence="2 3" key="1">
    <citation type="submission" date="2020-08" db="EMBL/GenBank/DDBJ databases">
        <title>Genomic Encyclopedia of Type Strains, Phase IV (KMG-IV): sequencing the most valuable type-strain genomes for metagenomic binning, comparative biology and taxonomic classification.</title>
        <authorList>
            <person name="Goeker M."/>
        </authorList>
    </citation>
    <scope>NUCLEOTIDE SEQUENCE [LARGE SCALE GENOMIC DNA]</scope>
    <source>
        <strain evidence="2 3">YC6886</strain>
    </source>
</reference>
<protein>
    <submittedName>
        <fullName evidence="2">Uncharacterized protein</fullName>
    </submittedName>
</protein>
<feature type="region of interest" description="Disordered" evidence="1">
    <location>
        <begin position="1"/>
        <end position="21"/>
    </location>
</feature>
<dbReference type="AlphaFoldDB" id="A0A840VCP9"/>
<dbReference type="RefSeq" id="WP_184021052.1">
    <property type="nucleotide sequence ID" value="NZ_JACHFD010000023.1"/>
</dbReference>
<dbReference type="EMBL" id="JACHFD010000023">
    <property type="protein sequence ID" value="MBB5353304.1"/>
    <property type="molecule type" value="Genomic_DNA"/>
</dbReference>
<organism evidence="2 3">
    <name type="scientific">Haloferula luteola</name>
    <dbReference type="NCBI Taxonomy" id="595692"/>
    <lineage>
        <taxon>Bacteria</taxon>
        <taxon>Pseudomonadati</taxon>
        <taxon>Verrucomicrobiota</taxon>
        <taxon>Verrucomicrobiia</taxon>
        <taxon>Verrucomicrobiales</taxon>
        <taxon>Verrucomicrobiaceae</taxon>
        <taxon>Haloferula</taxon>
    </lineage>
</organism>
<feature type="region of interest" description="Disordered" evidence="1">
    <location>
        <begin position="165"/>
        <end position="184"/>
    </location>
</feature>
<sequence>MSALEEYAEENGGKYPAGRESPEADLSLLFKSQLVDANTLRGMTVPEKLVQQILGRGDFLGPESCGWQYVSGLTFADDPNLALLWCKEALNHNGRRSKDGGREVVFVGGGRRWISGDSWPAFIKEQEDLVRHRSRREIDGEPLVTGLVELPDGSRMDHVDASYTMTEESKGPDSSGSGRSSGSGISSSQLIWYRAPLLNGQVTRTLSFSNLVSNPVTVTFENGLPDITKVVFKMRPKQEMRGFKSEVQH</sequence>
<dbReference type="Proteomes" id="UP000557717">
    <property type="component" value="Unassembled WGS sequence"/>
</dbReference>
<accession>A0A840VCP9</accession>
<evidence type="ECO:0000313" key="2">
    <source>
        <dbReference type="EMBL" id="MBB5353304.1"/>
    </source>
</evidence>
<evidence type="ECO:0000313" key="3">
    <source>
        <dbReference type="Proteomes" id="UP000557717"/>
    </source>
</evidence>
<keyword evidence="3" id="KW-1185">Reference proteome</keyword>
<comment type="caution">
    <text evidence="2">The sequence shown here is derived from an EMBL/GenBank/DDBJ whole genome shotgun (WGS) entry which is preliminary data.</text>
</comment>
<feature type="compositionally biased region" description="Low complexity" evidence="1">
    <location>
        <begin position="172"/>
        <end position="184"/>
    </location>
</feature>
<evidence type="ECO:0000256" key="1">
    <source>
        <dbReference type="SAM" id="MobiDB-lite"/>
    </source>
</evidence>
<proteinExistence type="predicted"/>